<dbReference type="WBParaSite" id="TCNE_0001452501-mRNA-1">
    <property type="protein sequence ID" value="TCNE_0001452501-mRNA-1"/>
    <property type="gene ID" value="TCNE_0001452501"/>
</dbReference>
<sequence>MVDVHNRRYVQTRFYFRALLSHISRDIDGYGRCVEEVSLSTRIQIPHLPPLMLPAALDDFIYINLMNCDGGLIIVGLAKNQMVRSRIKQLVSDIVTAGLLHTAYDPAPADIVLVRSSAGNFVRGAVLCKPSFMKVKVYAVDEGTLHMVSMEDVFSLEDEELRVIPPQAFVIQPDMGAYGCDIDYRRLEQLMANRLIGFKISSIFNVKRNAGKRLDPATGSSTDGYSRQSGNLRGSVQYNTASRAIINRSRPPVWFHKEELSKASKSGGFAASSPYKKKGRRLFQHVSRMPLETSNISQASMMVTQVGRNKQKDIASEFCDYDDKKEWKEEWDFNSQQATGHSGFGVVKNEQLVRDDRGSKEKVVQGVTLEDSNSVYVSSACPHYKASDSGVVDDDDEMWHDEFAIAVHLDDYTEKEEEGGNAKFGVGSMDHENKTCRPEQCGDTANSAPSLSHECKDAKSERDMGSADNGEIWEESESFVPVLNMSERVECKVTPVLDVNSHVVGGRVMRCDAESDKGQNRSE</sequence>
<feature type="compositionally biased region" description="Basic and acidic residues" evidence="1">
    <location>
        <begin position="453"/>
        <end position="465"/>
    </location>
</feature>
<protein>
    <submittedName>
        <fullName evidence="5">Tudor domain-containing protein</fullName>
    </submittedName>
</protein>
<dbReference type="Pfam" id="PF00567">
    <property type="entry name" value="TUDOR"/>
    <property type="match status" value="1"/>
</dbReference>
<gene>
    <name evidence="3" type="ORF">TCNE_LOCUS14525</name>
</gene>
<dbReference type="Gene3D" id="2.30.30.140">
    <property type="match status" value="1"/>
</dbReference>
<reference evidence="5" key="1">
    <citation type="submission" date="2016-06" db="UniProtKB">
        <authorList>
            <consortium name="WormBaseParasite"/>
        </authorList>
    </citation>
    <scope>IDENTIFICATION</scope>
</reference>
<feature type="domain" description="Tudor" evidence="2">
    <location>
        <begin position="100"/>
        <end position="170"/>
    </location>
</feature>
<organism evidence="4 5">
    <name type="scientific">Toxocara canis</name>
    <name type="common">Canine roundworm</name>
    <dbReference type="NCBI Taxonomy" id="6265"/>
    <lineage>
        <taxon>Eukaryota</taxon>
        <taxon>Metazoa</taxon>
        <taxon>Ecdysozoa</taxon>
        <taxon>Nematoda</taxon>
        <taxon>Chromadorea</taxon>
        <taxon>Rhabditida</taxon>
        <taxon>Spirurina</taxon>
        <taxon>Ascaridomorpha</taxon>
        <taxon>Ascaridoidea</taxon>
        <taxon>Toxocaridae</taxon>
        <taxon>Toxocara</taxon>
    </lineage>
</organism>
<reference evidence="3 4" key="2">
    <citation type="submission" date="2018-11" db="EMBL/GenBank/DDBJ databases">
        <authorList>
            <consortium name="Pathogen Informatics"/>
        </authorList>
    </citation>
    <scope>NUCLEOTIDE SEQUENCE [LARGE SCALE GENOMIC DNA]</scope>
</reference>
<dbReference type="Proteomes" id="UP000050794">
    <property type="component" value="Unassembled WGS sequence"/>
</dbReference>
<evidence type="ECO:0000313" key="4">
    <source>
        <dbReference type="Proteomes" id="UP000050794"/>
    </source>
</evidence>
<feature type="region of interest" description="Disordered" evidence="1">
    <location>
        <begin position="440"/>
        <end position="467"/>
    </location>
</feature>
<evidence type="ECO:0000259" key="2">
    <source>
        <dbReference type="Pfam" id="PF00567"/>
    </source>
</evidence>
<evidence type="ECO:0000256" key="1">
    <source>
        <dbReference type="SAM" id="MobiDB-lite"/>
    </source>
</evidence>
<dbReference type="AlphaFoldDB" id="A0A183V1A5"/>
<dbReference type="EMBL" id="UYWY01022299">
    <property type="protein sequence ID" value="VDM45846.1"/>
    <property type="molecule type" value="Genomic_DNA"/>
</dbReference>
<dbReference type="InterPro" id="IPR002999">
    <property type="entry name" value="Tudor"/>
</dbReference>
<name>A0A183V1A5_TOXCA</name>
<evidence type="ECO:0000313" key="3">
    <source>
        <dbReference type="EMBL" id="VDM45846.1"/>
    </source>
</evidence>
<accession>A0A183V1A5</accession>
<proteinExistence type="predicted"/>
<keyword evidence="4" id="KW-1185">Reference proteome</keyword>
<dbReference type="SUPFAM" id="SSF63748">
    <property type="entry name" value="Tudor/PWWP/MBT"/>
    <property type="match status" value="1"/>
</dbReference>
<evidence type="ECO:0000313" key="5">
    <source>
        <dbReference type="WBParaSite" id="TCNE_0001452501-mRNA-1"/>
    </source>
</evidence>